<evidence type="ECO:0000313" key="1">
    <source>
        <dbReference type="EMBL" id="EIE81633.1"/>
    </source>
</evidence>
<dbReference type="EMBL" id="CH476735">
    <property type="protein sequence ID" value="EIE81633.1"/>
    <property type="molecule type" value="Genomic_DNA"/>
</dbReference>
<dbReference type="GeneID" id="93613309"/>
<dbReference type="AlphaFoldDB" id="I1BZK3"/>
<dbReference type="Proteomes" id="UP000009138">
    <property type="component" value="Unassembled WGS sequence"/>
</dbReference>
<dbReference type="RefSeq" id="XP_067517029.1">
    <property type="nucleotide sequence ID" value="XM_067660928.1"/>
</dbReference>
<sequence>MPQSFHQYIDEYIDSVDLTMAKKKIKLLSLLLAMDEEDDNDTANLEFLHQLLNQVHKSYASHVDYNSTECAFNQLFIWPYLDIIAKSIKADGCDSDFVQGQPILESMTQQLKAVNLYVDDKNQYKSDGLVKFDHHKGIYGALAMLKCIVDDCLYASIETFTKVKVFFLHAADTELHFWSVCYQKDGMFDFWRETNLKIKPDFGDKCDLVPELIQFCWETKMQFSKACTFKQYHQHNHTKVNEGRRLLRSGQLRPYVLPPHP</sequence>
<proteinExistence type="predicted"/>
<evidence type="ECO:0000313" key="2">
    <source>
        <dbReference type="Proteomes" id="UP000009138"/>
    </source>
</evidence>
<dbReference type="InParanoid" id="I1BZK3"/>
<name>I1BZK3_RHIO9</name>
<organism evidence="1 2">
    <name type="scientific">Rhizopus delemar (strain RA 99-880 / ATCC MYA-4621 / FGSC 9543 / NRRL 43880)</name>
    <name type="common">Mucormycosis agent</name>
    <name type="synonym">Rhizopus arrhizus var. delemar</name>
    <dbReference type="NCBI Taxonomy" id="246409"/>
    <lineage>
        <taxon>Eukaryota</taxon>
        <taxon>Fungi</taxon>
        <taxon>Fungi incertae sedis</taxon>
        <taxon>Mucoromycota</taxon>
        <taxon>Mucoromycotina</taxon>
        <taxon>Mucoromycetes</taxon>
        <taxon>Mucorales</taxon>
        <taxon>Mucorineae</taxon>
        <taxon>Rhizopodaceae</taxon>
        <taxon>Rhizopus</taxon>
    </lineage>
</organism>
<dbReference type="VEuPathDB" id="FungiDB:RO3G_06338"/>
<accession>I1BZK3</accession>
<reference evidence="1 2" key="1">
    <citation type="journal article" date="2009" name="PLoS Genet.">
        <title>Genomic analysis of the basal lineage fungus Rhizopus oryzae reveals a whole-genome duplication.</title>
        <authorList>
            <person name="Ma L.-J."/>
            <person name="Ibrahim A.S."/>
            <person name="Skory C."/>
            <person name="Grabherr M.G."/>
            <person name="Burger G."/>
            <person name="Butler M."/>
            <person name="Elias M."/>
            <person name="Idnurm A."/>
            <person name="Lang B.F."/>
            <person name="Sone T."/>
            <person name="Abe A."/>
            <person name="Calvo S.E."/>
            <person name="Corrochano L.M."/>
            <person name="Engels R."/>
            <person name="Fu J."/>
            <person name="Hansberg W."/>
            <person name="Kim J.-M."/>
            <person name="Kodira C.D."/>
            <person name="Koehrsen M.J."/>
            <person name="Liu B."/>
            <person name="Miranda-Saavedra D."/>
            <person name="O'Leary S."/>
            <person name="Ortiz-Castellanos L."/>
            <person name="Poulter R."/>
            <person name="Rodriguez-Romero J."/>
            <person name="Ruiz-Herrera J."/>
            <person name="Shen Y.-Q."/>
            <person name="Zeng Q."/>
            <person name="Galagan J."/>
            <person name="Birren B.W."/>
            <person name="Cuomo C.A."/>
            <person name="Wickes B.L."/>
        </authorList>
    </citation>
    <scope>NUCLEOTIDE SEQUENCE [LARGE SCALE GENOMIC DNA]</scope>
    <source>
        <strain evidence="2">RA 99-880 / ATCC MYA-4621 / FGSC 9543 / NRRL 43880</strain>
    </source>
</reference>
<protein>
    <submittedName>
        <fullName evidence="1">Uncharacterized protein</fullName>
    </submittedName>
</protein>
<gene>
    <name evidence="1" type="ORF">RO3G_06338</name>
</gene>
<dbReference type="OrthoDB" id="2242038at2759"/>
<keyword evidence="2" id="KW-1185">Reference proteome</keyword>